<reference evidence="2" key="1">
    <citation type="submission" date="2019-08" db="EMBL/GenBank/DDBJ databases">
        <authorList>
            <person name="Kucharzyk K."/>
            <person name="Murdoch R.W."/>
            <person name="Higgins S."/>
            <person name="Loffler F."/>
        </authorList>
    </citation>
    <scope>NUCLEOTIDE SEQUENCE</scope>
</reference>
<proteinExistence type="predicted"/>
<feature type="compositionally biased region" description="Basic and acidic residues" evidence="1">
    <location>
        <begin position="83"/>
        <end position="97"/>
    </location>
</feature>
<evidence type="ECO:0000256" key="1">
    <source>
        <dbReference type="SAM" id="MobiDB-lite"/>
    </source>
</evidence>
<evidence type="ECO:0000313" key="2">
    <source>
        <dbReference type="EMBL" id="MPM39881.1"/>
    </source>
</evidence>
<protein>
    <submittedName>
        <fullName evidence="2">Uncharacterized protein</fullName>
    </submittedName>
</protein>
<accession>A0A644ZJ57</accession>
<dbReference type="AlphaFoldDB" id="A0A644ZJ57"/>
<sequence>MIGKVGLQLFSLKAGNRDCEREDAQCGGDDERRGKVPRNQHACEQAERAVEPRGQILCQHRQRAERGGNAVDRAGGQQNVHTGAEKRREHQYQREQPHTQQVCAERRKPQMHHDGVVPEVRAVAERDCKCQPVANAPDGERREEFDRNDLPARQAFCQQVDERAALALVCQCSAE</sequence>
<dbReference type="EMBL" id="VSSQ01008799">
    <property type="protein sequence ID" value="MPM39881.1"/>
    <property type="molecule type" value="Genomic_DNA"/>
</dbReference>
<organism evidence="2">
    <name type="scientific">bioreactor metagenome</name>
    <dbReference type="NCBI Taxonomy" id="1076179"/>
    <lineage>
        <taxon>unclassified sequences</taxon>
        <taxon>metagenomes</taxon>
        <taxon>ecological metagenomes</taxon>
    </lineage>
</organism>
<name>A0A644ZJ57_9ZZZZ</name>
<gene>
    <name evidence="2" type="ORF">SDC9_86517</name>
</gene>
<feature type="region of interest" description="Disordered" evidence="1">
    <location>
        <begin position="64"/>
        <end position="112"/>
    </location>
</feature>
<comment type="caution">
    <text evidence="2">The sequence shown here is derived from an EMBL/GenBank/DDBJ whole genome shotgun (WGS) entry which is preliminary data.</text>
</comment>